<dbReference type="Gene3D" id="3.10.105.10">
    <property type="entry name" value="Dipeptide-binding Protein, Domain 3"/>
    <property type="match status" value="1"/>
</dbReference>
<dbReference type="PANTHER" id="PTHR30290">
    <property type="entry name" value="PERIPLASMIC BINDING COMPONENT OF ABC TRANSPORTER"/>
    <property type="match status" value="1"/>
</dbReference>
<dbReference type="InterPro" id="IPR039424">
    <property type="entry name" value="SBP_5"/>
</dbReference>
<evidence type="ECO:0000256" key="3">
    <source>
        <dbReference type="ARBA" id="ARBA00022729"/>
    </source>
</evidence>
<sequence length="519" mass="57774">MKRTGLGLLLCIVLGVAGAKPLRIATANDPQTMDPHALALLYHTRVIQQIYEGLVNRDEQFRLQPWLALSWANIDALTWRFKLRPGVKFHDGSPFTADDAVFSIERALQPSSQRAVQMSGVLGARKVDGLTIDVLLQAPDAVLPGKLWQVGMMSKAWCEQHQVSKPQDYNGKQETYAVRNAMGTGAYRLQRYEADVRTTLLAYPQWWGRASHAGNVHEAQFLVIQSDATRLAALGSGQVDVVLDPPFQDVTRLRQDAGLKLLEMPDIGTQYLAFDQQRGELQGSEIRGANPFKDLRVRRAVYQAIDMDLIVRQVLRGQAQATGSFLSKLLDGYVPELDRRLPYDPAAARALLKEAGYPNGFSSSFDCVNISFRQAVCQAVAAMLDKVGIRAKLQTTPAALFFPKLTQATISLAEFGWSPGADPWNMLQSVVHSHDGATAGVFNAGRYSSEKLDALIDAIRAEPDLQRRRQLVGDSLRLLNAELPILPLYRVSQIWVLRRNIQAVQWPNSVLDLRWVRVD</sequence>
<comment type="caution">
    <text evidence="5">The sequence shown here is derived from an EMBL/GenBank/DDBJ whole genome shotgun (WGS) entry which is preliminary data.</text>
</comment>
<keyword evidence="6" id="KW-1185">Reference proteome</keyword>
<proteinExistence type="inferred from homology"/>
<reference evidence="5 6" key="1">
    <citation type="submission" date="2023-06" db="EMBL/GenBank/DDBJ databases">
        <title>Pelomonas sp. PFR6 16S ribosomal RNA gene Genome sequencing and assembly.</title>
        <authorList>
            <person name="Woo H."/>
        </authorList>
    </citation>
    <scope>NUCLEOTIDE SEQUENCE [LARGE SCALE GENOMIC DNA]</scope>
    <source>
        <strain evidence="5 6">PFR6</strain>
    </source>
</reference>
<name>A0ABT8DMX9_9BURK</name>
<dbReference type="SUPFAM" id="SSF53850">
    <property type="entry name" value="Periplasmic binding protein-like II"/>
    <property type="match status" value="1"/>
</dbReference>
<dbReference type="InterPro" id="IPR000914">
    <property type="entry name" value="SBP_5_dom"/>
</dbReference>
<dbReference type="PIRSF" id="PIRSF002741">
    <property type="entry name" value="MppA"/>
    <property type="match status" value="1"/>
</dbReference>
<evidence type="ECO:0000313" key="5">
    <source>
        <dbReference type="EMBL" id="MDN3919735.1"/>
    </source>
</evidence>
<dbReference type="Pfam" id="PF00496">
    <property type="entry name" value="SBP_bac_5"/>
    <property type="match status" value="1"/>
</dbReference>
<evidence type="ECO:0000313" key="6">
    <source>
        <dbReference type="Proteomes" id="UP001228044"/>
    </source>
</evidence>
<dbReference type="RefSeq" id="WP_290358067.1">
    <property type="nucleotide sequence ID" value="NZ_JAUHHC010000002.1"/>
</dbReference>
<dbReference type="CDD" id="cd08498">
    <property type="entry name" value="PBP2_NikA_DppA_OppA_like_2"/>
    <property type="match status" value="1"/>
</dbReference>
<evidence type="ECO:0000256" key="2">
    <source>
        <dbReference type="ARBA" id="ARBA00022448"/>
    </source>
</evidence>
<comment type="similarity">
    <text evidence="1">Belongs to the bacterial solute-binding protein 5 family.</text>
</comment>
<organism evidence="5 6">
    <name type="scientific">Roseateles violae</name>
    <dbReference type="NCBI Taxonomy" id="3058042"/>
    <lineage>
        <taxon>Bacteria</taxon>
        <taxon>Pseudomonadati</taxon>
        <taxon>Pseudomonadota</taxon>
        <taxon>Betaproteobacteria</taxon>
        <taxon>Burkholderiales</taxon>
        <taxon>Sphaerotilaceae</taxon>
        <taxon>Roseateles</taxon>
    </lineage>
</organism>
<dbReference type="EMBL" id="JAUHHC010000002">
    <property type="protein sequence ID" value="MDN3919735.1"/>
    <property type="molecule type" value="Genomic_DNA"/>
</dbReference>
<protein>
    <submittedName>
        <fullName evidence="5">ABC transporter substrate-binding protein</fullName>
    </submittedName>
</protein>
<dbReference type="Gene3D" id="3.40.190.10">
    <property type="entry name" value="Periplasmic binding protein-like II"/>
    <property type="match status" value="1"/>
</dbReference>
<keyword evidence="2" id="KW-0813">Transport</keyword>
<feature type="domain" description="Solute-binding protein family 5" evidence="4">
    <location>
        <begin position="63"/>
        <end position="435"/>
    </location>
</feature>
<keyword evidence="3" id="KW-0732">Signal</keyword>
<evidence type="ECO:0000256" key="1">
    <source>
        <dbReference type="ARBA" id="ARBA00005695"/>
    </source>
</evidence>
<accession>A0ABT8DMX9</accession>
<dbReference type="InterPro" id="IPR030678">
    <property type="entry name" value="Peptide/Ni-bd"/>
</dbReference>
<evidence type="ECO:0000259" key="4">
    <source>
        <dbReference type="Pfam" id="PF00496"/>
    </source>
</evidence>
<gene>
    <name evidence="5" type="ORF">QWJ38_05505</name>
</gene>
<dbReference type="Proteomes" id="UP001228044">
    <property type="component" value="Unassembled WGS sequence"/>
</dbReference>
<dbReference type="PANTHER" id="PTHR30290:SF9">
    <property type="entry name" value="OLIGOPEPTIDE-BINDING PROTEIN APPA"/>
    <property type="match status" value="1"/>
</dbReference>